<feature type="transmembrane region" description="Helical" evidence="1">
    <location>
        <begin position="236"/>
        <end position="254"/>
    </location>
</feature>
<dbReference type="STRING" id="1618436.UV59_C0001G0042"/>
<feature type="transmembrane region" description="Helical" evidence="1">
    <location>
        <begin position="141"/>
        <end position="159"/>
    </location>
</feature>
<name>A0A0G1CLD9_9BACT</name>
<feature type="transmembrane region" description="Helical" evidence="1">
    <location>
        <begin position="266"/>
        <end position="287"/>
    </location>
</feature>
<feature type="transmembrane region" description="Helical" evidence="1">
    <location>
        <begin position="212"/>
        <end position="229"/>
    </location>
</feature>
<keyword evidence="1" id="KW-1133">Transmembrane helix</keyword>
<accession>A0A0G1CLD9</accession>
<keyword evidence="1" id="KW-0472">Membrane</keyword>
<dbReference type="EMBL" id="LCFB01000001">
    <property type="protein sequence ID" value="KKS86319.1"/>
    <property type="molecule type" value="Genomic_DNA"/>
</dbReference>
<feature type="transmembrane region" description="Helical" evidence="1">
    <location>
        <begin position="324"/>
        <end position="344"/>
    </location>
</feature>
<sequence>MHVTISKKIFNLLSNTAFVLIIITLLNLLLRIIFINYAYISTDEGIALYNTRLAYQGLRPFIDYNGWNSLINDYLFGLSRIFLFPTIITQRYFALLISLFSFAITLRISYLLSGKRSLIWTALFFSFGSFTYTYLSNFPYSTEMMTLGILFTLLGFLITEKTTTRHKFWLEIPTYIVANITVLIRSQMLPLPVIIWFMFSLRKKTLKEKFDLTIRMLAISLLIFTPFLVTSWKHTLYGLFWPFFAASILVYVAHVSKNAAGQLAEFLRVSSQQYGVLISLVLSSLFIRDLKGAAKNIPRGLFVILILCLLFLATALIHRPADPYYLYPSIPLLAIAAAFFLTRLLNTPRLNGHAKFIKTLVILLLGLQFLHYPHFKVMKTQLSDLHTRPYDLLIDINNFILAATQVNDEILTFYLPAVANINRQVPLNMNEGQGSLTIRDDLFAAKFHLTTIPQLQKMISKKQTKLIVFTDTFIYYFGQNENERQETLKLIKENYSLVKEFPEFKLVDGSNAQSLMIYKANE</sequence>
<feature type="transmembrane region" description="Helical" evidence="1">
    <location>
        <begin position="356"/>
        <end position="375"/>
    </location>
</feature>
<comment type="caution">
    <text evidence="2">The sequence shown here is derived from an EMBL/GenBank/DDBJ whole genome shotgun (WGS) entry which is preliminary data.</text>
</comment>
<organism evidence="2 3">
    <name type="scientific">Candidatus Gottesmanbacteria bacterium GW2011_GWA1_43_11</name>
    <dbReference type="NCBI Taxonomy" id="1618436"/>
    <lineage>
        <taxon>Bacteria</taxon>
        <taxon>Candidatus Gottesmaniibacteriota</taxon>
    </lineage>
</organism>
<dbReference type="AlphaFoldDB" id="A0A0G1CLD9"/>
<evidence type="ECO:0000313" key="3">
    <source>
        <dbReference type="Proteomes" id="UP000034543"/>
    </source>
</evidence>
<feature type="transmembrane region" description="Helical" evidence="1">
    <location>
        <begin position="299"/>
        <end position="318"/>
    </location>
</feature>
<feature type="transmembrane region" description="Helical" evidence="1">
    <location>
        <begin position="180"/>
        <end position="200"/>
    </location>
</feature>
<proteinExistence type="predicted"/>
<feature type="transmembrane region" description="Helical" evidence="1">
    <location>
        <begin position="118"/>
        <end position="135"/>
    </location>
</feature>
<dbReference type="Proteomes" id="UP000034543">
    <property type="component" value="Unassembled WGS sequence"/>
</dbReference>
<keyword evidence="1" id="KW-0812">Transmembrane</keyword>
<gene>
    <name evidence="2" type="ORF">UV59_C0001G0042</name>
</gene>
<protein>
    <recommendedName>
        <fullName evidence="4">Glycosyltransferase RgtA/B/C/D-like domain-containing protein</fullName>
    </recommendedName>
</protein>
<evidence type="ECO:0008006" key="4">
    <source>
        <dbReference type="Google" id="ProtNLM"/>
    </source>
</evidence>
<reference evidence="2 3" key="1">
    <citation type="journal article" date="2015" name="Nature">
        <title>rRNA introns, odd ribosomes, and small enigmatic genomes across a large radiation of phyla.</title>
        <authorList>
            <person name="Brown C.T."/>
            <person name="Hug L.A."/>
            <person name="Thomas B.C."/>
            <person name="Sharon I."/>
            <person name="Castelle C.J."/>
            <person name="Singh A."/>
            <person name="Wilkins M.J."/>
            <person name="Williams K.H."/>
            <person name="Banfield J.F."/>
        </authorList>
    </citation>
    <scope>NUCLEOTIDE SEQUENCE [LARGE SCALE GENOMIC DNA]</scope>
</reference>
<evidence type="ECO:0000313" key="2">
    <source>
        <dbReference type="EMBL" id="KKS86319.1"/>
    </source>
</evidence>
<evidence type="ECO:0000256" key="1">
    <source>
        <dbReference type="SAM" id="Phobius"/>
    </source>
</evidence>
<feature type="transmembrane region" description="Helical" evidence="1">
    <location>
        <begin position="12"/>
        <end position="40"/>
    </location>
</feature>
<feature type="transmembrane region" description="Helical" evidence="1">
    <location>
        <begin position="82"/>
        <end position="106"/>
    </location>
</feature>